<sequence>MRTLCNGTHKENNIWVADAFHYCNLS</sequence>
<name>A0A2P2NRS3_RHIMU</name>
<accession>A0A2P2NRS3</accession>
<evidence type="ECO:0000313" key="1">
    <source>
        <dbReference type="EMBL" id="MBX45163.1"/>
    </source>
</evidence>
<protein>
    <submittedName>
        <fullName evidence="1">Uncharacterized protein</fullName>
    </submittedName>
</protein>
<organism evidence="1">
    <name type="scientific">Rhizophora mucronata</name>
    <name type="common">Asiatic mangrove</name>
    <dbReference type="NCBI Taxonomy" id="61149"/>
    <lineage>
        <taxon>Eukaryota</taxon>
        <taxon>Viridiplantae</taxon>
        <taxon>Streptophyta</taxon>
        <taxon>Embryophyta</taxon>
        <taxon>Tracheophyta</taxon>
        <taxon>Spermatophyta</taxon>
        <taxon>Magnoliopsida</taxon>
        <taxon>eudicotyledons</taxon>
        <taxon>Gunneridae</taxon>
        <taxon>Pentapetalae</taxon>
        <taxon>rosids</taxon>
        <taxon>fabids</taxon>
        <taxon>Malpighiales</taxon>
        <taxon>Rhizophoraceae</taxon>
        <taxon>Rhizophora</taxon>
    </lineage>
</organism>
<dbReference type="AlphaFoldDB" id="A0A2P2NRS3"/>
<reference evidence="1" key="1">
    <citation type="submission" date="2018-02" db="EMBL/GenBank/DDBJ databases">
        <title>Rhizophora mucronata_Transcriptome.</title>
        <authorList>
            <person name="Meera S.P."/>
            <person name="Sreeshan A."/>
            <person name="Augustine A."/>
        </authorList>
    </citation>
    <scope>NUCLEOTIDE SEQUENCE</scope>
    <source>
        <tissue evidence="1">Leaf</tissue>
    </source>
</reference>
<dbReference type="EMBL" id="GGEC01064679">
    <property type="protein sequence ID" value="MBX45163.1"/>
    <property type="molecule type" value="Transcribed_RNA"/>
</dbReference>
<proteinExistence type="predicted"/>